<evidence type="ECO:0000256" key="10">
    <source>
        <dbReference type="SAM" id="MobiDB-lite"/>
    </source>
</evidence>
<feature type="region of interest" description="Disordered" evidence="10">
    <location>
        <begin position="654"/>
        <end position="696"/>
    </location>
</feature>
<proteinExistence type="predicted"/>
<evidence type="ECO:0000256" key="5">
    <source>
        <dbReference type="ARBA" id="ARBA00023015"/>
    </source>
</evidence>
<dbReference type="Pfam" id="PF00320">
    <property type="entry name" value="GATA"/>
    <property type="match status" value="2"/>
</dbReference>
<evidence type="ECO:0000256" key="6">
    <source>
        <dbReference type="ARBA" id="ARBA00023125"/>
    </source>
</evidence>
<evidence type="ECO:0000256" key="1">
    <source>
        <dbReference type="ARBA" id="ARBA00004123"/>
    </source>
</evidence>
<evidence type="ECO:0000313" key="14">
    <source>
        <dbReference type="RefSeq" id="XP_023930128.1"/>
    </source>
</evidence>
<evidence type="ECO:0000256" key="3">
    <source>
        <dbReference type="ARBA" id="ARBA00022771"/>
    </source>
</evidence>
<keyword evidence="6" id="KW-0238">DNA-binding</keyword>
<dbReference type="KEGG" id="lak:106156007"/>
<evidence type="ECO:0000313" key="13">
    <source>
        <dbReference type="RefSeq" id="XP_013386522.2"/>
    </source>
</evidence>
<feature type="domain" description="GATA-type" evidence="11">
    <location>
        <begin position="335"/>
        <end position="381"/>
    </location>
</feature>
<dbReference type="GO" id="GO:0008270">
    <property type="term" value="F:zinc ion binding"/>
    <property type="evidence" value="ECO:0007669"/>
    <property type="project" value="UniProtKB-KW"/>
</dbReference>
<name>A0A1S3HKG8_LINAN</name>
<dbReference type="GeneID" id="106156007"/>
<sequence>MATDTKDAKWSRGAAATTPKDSTPPPVKTKSDLKSATRGDATSTANAPQVKVKAENGATPASHCKVEVPQPRPSDHDSKGNKAVPANVKGKGGGSSNPQGPEGVQPYPSGHNPALLQTEEVEGFFNSLNSPHATAVVGAEPTPVVTSSFSSSNLATLTNSPMTGVHQYSNSPQPHTPTNAAMLSSGSYSAGYYDAGGQGVYASRGLYVPSPRAYSQYASPHEASTWHQGEGYSSPGNAGGRYPYGPHMDPNARSSADMAKYPEATYSSGPTAAHRTPENLYTSKMAGYQIYMTPPDMSPWTAALSGPSQGAANGAESTMLEDRRESESDEYAEYSTEPRECVNCGAIQTPLWRRDGTGHYLCNACGLYHKMRTVNNGLTSPMLKSSSPSQLHTLPSGYLTPTTQPGGVMPNSLPSTVDDMGQNSQAYNKGGGGGGSRRAGLSCANCSTTTTTLWRRNNEGEPVCNACGLYYKLHQVSRPISMRKDGIQTRKRKPKTLRSPKSPSTGNNSSEMKAMQAASLPTVPTPYQTSSSVYGPFSSMGVPHGMMIPSAPSVGVGTIPGSNRYQNVNVQSSPVSMSSQQTTAYGQMTVGHMHTRSTPEVTSGYTAHAQYKNPGMQLPTTLTTYPGMVGSMSDHLPPIYVNPSPPKAVPVNLDTDTQRHSGSESHVTTGETAQAQETSGEMRDITPLRPVEASTG</sequence>
<gene>
    <name evidence="13 14" type="primary">LOC106156007</name>
</gene>
<dbReference type="GO" id="GO:0000122">
    <property type="term" value="P:negative regulation of transcription by RNA polymerase II"/>
    <property type="evidence" value="ECO:0007669"/>
    <property type="project" value="TreeGrafter"/>
</dbReference>
<feature type="region of interest" description="Disordered" evidence="10">
    <location>
        <begin position="382"/>
        <end position="438"/>
    </location>
</feature>
<evidence type="ECO:0000256" key="8">
    <source>
        <dbReference type="ARBA" id="ARBA00023242"/>
    </source>
</evidence>
<dbReference type="SUPFAM" id="SSF57716">
    <property type="entry name" value="Glucocorticoid receptor-like (DNA-binding domain)"/>
    <property type="match status" value="2"/>
</dbReference>
<dbReference type="Proteomes" id="UP000085678">
    <property type="component" value="Unplaced"/>
</dbReference>
<dbReference type="GO" id="GO:0005634">
    <property type="term" value="C:nucleus"/>
    <property type="evidence" value="ECO:0007669"/>
    <property type="project" value="UniProtKB-SubCell"/>
</dbReference>
<evidence type="ECO:0000256" key="9">
    <source>
        <dbReference type="PROSITE-ProRule" id="PRU00094"/>
    </source>
</evidence>
<evidence type="ECO:0000259" key="11">
    <source>
        <dbReference type="PROSITE" id="PS50114"/>
    </source>
</evidence>
<dbReference type="GO" id="GO:0000978">
    <property type="term" value="F:RNA polymerase II cis-regulatory region sequence-specific DNA binding"/>
    <property type="evidence" value="ECO:0007669"/>
    <property type="project" value="TreeGrafter"/>
</dbReference>
<dbReference type="GO" id="GO:0045165">
    <property type="term" value="P:cell fate commitment"/>
    <property type="evidence" value="ECO:0007669"/>
    <property type="project" value="TreeGrafter"/>
</dbReference>
<dbReference type="OrthoDB" id="515401at2759"/>
<evidence type="ECO:0000313" key="12">
    <source>
        <dbReference type="Proteomes" id="UP000085678"/>
    </source>
</evidence>
<keyword evidence="8" id="KW-0539">Nucleus</keyword>
<dbReference type="GO" id="GO:0045944">
    <property type="term" value="P:positive regulation of transcription by RNA polymerase II"/>
    <property type="evidence" value="ECO:0007669"/>
    <property type="project" value="TreeGrafter"/>
</dbReference>
<dbReference type="PROSITE" id="PS00344">
    <property type="entry name" value="GATA_ZN_FINGER_1"/>
    <property type="match status" value="2"/>
</dbReference>
<dbReference type="Gene3D" id="3.30.50.10">
    <property type="entry name" value="Erythroid Transcription Factor GATA-1, subunit A"/>
    <property type="match status" value="2"/>
</dbReference>
<feature type="region of interest" description="Disordered" evidence="10">
    <location>
        <begin position="305"/>
        <end position="324"/>
    </location>
</feature>
<dbReference type="PANTHER" id="PTHR10071:SF281">
    <property type="entry name" value="BOX A-BINDING FACTOR-RELATED"/>
    <property type="match status" value="1"/>
</dbReference>
<feature type="region of interest" description="Disordered" evidence="10">
    <location>
        <begin position="225"/>
        <end position="251"/>
    </location>
</feature>
<keyword evidence="5" id="KW-0805">Transcription regulation</keyword>
<feature type="region of interest" description="Disordered" evidence="10">
    <location>
        <begin position="1"/>
        <end position="113"/>
    </location>
</feature>
<keyword evidence="12" id="KW-1185">Reference proteome</keyword>
<protein>
    <submittedName>
        <fullName evidence="13 14">Transcription factor GATA-4-like</fullName>
    </submittedName>
</protein>
<organism evidence="12 13">
    <name type="scientific">Lingula anatina</name>
    <name type="common">Brachiopod</name>
    <name type="synonym">Lingula unguis</name>
    <dbReference type="NCBI Taxonomy" id="7574"/>
    <lineage>
        <taxon>Eukaryota</taxon>
        <taxon>Metazoa</taxon>
        <taxon>Spiralia</taxon>
        <taxon>Lophotrochozoa</taxon>
        <taxon>Brachiopoda</taxon>
        <taxon>Linguliformea</taxon>
        <taxon>Lingulata</taxon>
        <taxon>Lingulida</taxon>
        <taxon>Linguloidea</taxon>
        <taxon>Lingulidae</taxon>
        <taxon>Lingula</taxon>
    </lineage>
</organism>
<keyword evidence="2" id="KW-0479">Metal-binding</keyword>
<dbReference type="SMART" id="SM00401">
    <property type="entry name" value="ZnF_GATA"/>
    <property type="match status" value="2"/>
</dbReference>
<evidence type="ECO:0000256" key="4">
    <source>
        <dbReference type="ARBA" id="ARBA00022833"/>
    </source>
</evidence>
<feature type="compositionally biased region" description="Polar residues" evidence="10">
    <location>
        <begin position="382"/>
        <end position="405"/>
    </location>
</feature>
<evidence type="ECO:0000256" key="2">
    <source>
        <dbReference type="ARBA" id="ARBA00022723"/>
    </source>
</evidence>
<dbReference type="GO" id="GO:0000981">
    <property type="term" value="F:DNA-binding transcription factor activity, RNA polymerase II-specific"/>
    <property type="evidence" value="ECO:0007669"/>
    <property type="project" value="TreeGrafter"/>
</dbReference>
<dbReference type="AlphaFoldDB" id="A0A1S3HKG8"/>
<evidence type="ECO:0000256" key="7">
    <source>
        <dbReference type="ARBA" id="ARBA00023163"/>
    </source>
</evidence>
<keyword evidence="3 9" id="KW-0863">Zinc-finger</keyword>
<dbReference type="CDD" id="cd00202">
    <property type="entry name" value="ZnF_GATA"/>
    <property type="match status" value="2"/>
</dbReference>
<dbReference type="InterPro" id="IPR039355">
    <property type="entry name" value="Transcription_factor_GATA"/>
</dbReference>
<feature type="domain" description="GATA-type" evidence="11">
    <location>
        <begin position="437"/>
        <end position="490"/>
    </location>
</feature>
<feature type="compositionally biased region" description="Polar residues" evidence="10">
    <location>
        <begin position="499"/>
        <end position="511"/>
    </location>
</feature>
<dbReference type="FunFam" id="3.30.50.10:FF:000032">
    <property type="entry name" value="Transcription factor GATA-3"/>
    <property type="match status" value="1"/>
</dbReference>
<feature type="compositionally biased region" description="Polar residues" evidence="10">
    <location>
        <begin position="664"/>
        <end position="679"/>
    </location>
</feature>
<accession>A0A1S3HKG8</accession>
<dbReference type="PROSITE" id="PS50114">
    <property type="entry name" value="GATA_ZN_FINGER_2"/>
    <property type="match status" value="2"/>
</dbReference>
<dbReference type="STRING" id="7574.A0A1S3HKG8"/>
<dbReference type="InterPro" id="IPR000679">
    <property type="entry name" value="Znf_GATA"/>
</dbReference>
<dbReference type="RefSeq" id="XP_023930128.1">
    <property type="nucleotide sequence ID" value="XM_024074360.1"/>
</dbReference>
<keyword evidence="4" id="KW-0862">Zinc</keyword>
<feature type="compositionally biased region" description="Basic residues" evidence="10">
    <location>
        <begin position="489"/>
        <end position="498"/>
    </location>
</feature>
<dbReference type="InterPro" id="IPR013088">
    <property type="entry name" value="Znf_NHR/GATA"/>
</dbReference>
<keyword evidence="7" id="KW-0804">Transcription</keyword>
<dbReference type="PRINTS" id="PR00619">
    <property type="entry name" value="GATAZNFINGER"/>
</dbReference>
<comment type="subcellular location">
    <subcellularLocation>
        <location evidence="1">Nucleus</location>
    </subcellularLocation>
</comment>
<reference evidence="13 14" key="1">
    <citation type="submission" date="2025-04" db="UniProtKB">
        <authorList>
            <consortium name="RefSeq"/>
        </authorList>
    </citation>
    <scope>IDENTIFICATION</scope>
    <source>
        <tissue evidence="13 14">Gonads</tissue>
    </source>
</reference>
<dbReference type="PANTHER" id="PTHR10071">
    <property type="entry name" value="TRANSCRIPTION FACTOR GATA FAMILY MEMBER"/>
    <property type="match status" value="1"/>
</dbReference>
<feature type="compositionally biased region" description="Basic and acidic residues" evidence="10">
    <location>
        <begin position="1"/>
        <end position="10"/>
    </location>
</feature>
<feature type="region of interest" description="Disordered" evidence="10">
    <location>
        <begin position="481"/>
        <end position="516"/>
    </location>
</feature>
<dbReference type="RefSeq" id="XP_013386522.2">
    <property type="nucleotide sequence ID" value="XM_013531068.2"/>
</dbReference>